<dbReference type="EMBL" id="BGZK01000586">
    <property type="protein sequence ID" value="GBP51674.1"/>
    <property type="molecule type" value="Genomic_DNA"/>
</dbReference>
<dbReference type="Proteomes" id="UP000299102">
    <property type="component" value="Unassembled WGS sequence"/>
</dbReference>
<protein>
    <submittedName>
        <fullName evidence="1">Uncharacterized protein</fullName>
    </submittedName>
</protein>
<proteinExistence type="predicted"/>
<keyword evidence="2" id="KW-1185">Reference proteome</keyword>
<organism evidence="1 2">
    <name type="scientific">Eumeta variegata</name>
    <name type="common">Bagworm moth</name>
    <name type="synonym">Eumeta japonica</name>
    <dbReference type="NCBI Taxonomy" id="151549"/>
    <lineage>
        <taxon>Eukaryota</taxon>
        <taxon>Metazoa</taxon>
        <taxon>Ecdysozoa</taxon>
        <taxon>Arthropoda</taxon>
        <taxon>Hexapoda</taxon>
        <taxon>Insecta</taxon>
        <taxon>Pterygota</taxon>
        <taxon>Neoptera</taxon>
        <taxon>Endopterygota</taxon>
        <taxon>Lepidoptera</taxon>
        <taxon>Glossata</taxon>
        <taxon>Ditrysia</taxon>
        <taxon>Tineoidea</taxon>
        <taxon>Psychidae</taxon>
        <taxon>Oiketicinae</taxon>
        <taxon>Eumeta</taxon>
    </lineage>
</organism>
<comment type="caution">
    <text evidence="1">The sequence shown here is derived from an EMBL/GenBank/DDBJ whole genome shotgun (WGS) entry which is preliminary data.</text>
</comment>
<accession>A0A4C1WNH7</accession>
<evidence type="ECO:0000313" key="1">
    <source>
        <dbReference type="EMBL" id="GBP51674.1"/>
    </source>
</evidence>
<name>A0A4C1WNH7_EUMVA</name>
<reference evidence="1 2" key="1">
    <citation type="journal article" date="2019" name="Commun. Biol.">
        <title>The bagworm genome reveals a unique fibroin gene that provides high tensile strength.</title>
        <authorList>
            <person name="Kono N."/>
            <person name="Nakamura H."/>
            <person name="Ohtoshi R."/>
            <person name="Tomita M."/>
            <person name="Numata K."/>
            <person name="Arakawa K."/>
        </authorList>
    </citation>
    <scope>NUCLEOTIDE SEQUENCE [LARGE SCALE GENOMIC DNA]</scope>
</reference>
<gene>
    <name evidence="1" type="ORF">EVAR_48297_1</name>
</gene>
<sequence length="121" mass="13632">MENCDVSPPAADDELGDAIGRRLSGRGYGYTGVETNINEVTGLNHCGCPIARRQQTAPNTRYIKFLKDRAHREPFETRNLLGRRRLMPVKITGSPLSMRDKVTQRPALHATRRDRAVRITC</sequence>
<evidence type="ECO:0000313" key="2">
    <source>
        <dbReference type="Proteomes" id="UP000299102"/>
    </source>
</evidence>
<dbReference type="AlphaFoldDB" id="A0A4C1WNH7"/>